<gene>
    <name evidence="2" type="ORF">LEM8419_02231</name>
</gene>
<keyword evidence="3" id="KW-1185">Reference proteome</keyword>
<reference evidence="2" key="1">
    <citation type="submission" date="2021-12" db="EMBL/GenBank/DDBJ databases">
        <authorList>
            <person name="Rodrigo-Torres L."/>
            <person name="Arahal R. D."/>
            <person name="Lucena T."/>
        </authorList>
    </citation>
    <scope>NUCLEOTIDE SEQUENCE</scope>
    <source>
        <strain evidence="2">CECT 8419</strain>
    </source>
</reference>
<accession>A0ABN8F9U0</accession>
<feature type="region of interest" description="Disordered" evidence="1">
    <location>
        <begin position="432"/>
        <end position="457"/>
    </location>
</feature>
<comment type="caution">
    <text evidence="2">The sequence shown here is derived from an EMBL/GenBank/DDBJ whole genome shotgun (WGS) entry which is preliminary data.</text>
</comment>
<evidence type="ECO:0000256" key="1">
    <source>
        <dbReference type="SAM" id="MobiDB-lite"/>
    </source>
</evidence>
<dbReference type="PANTHER" id="PTHR43737">
    <property type="entry name" value="BLL7424 PROTEIN"/>
    <property type="match status" value="1"/>
</dbReference>
<dbReference type="EMBL" id="CAKLPZ010000002">
    <property type="protein sequence ID" value="CAH1001330.1"/>
    <property type="molecule type" value="Genomic_DNA"/>
</dbReference>
<dbReference type="Pfam" id="PF07394">
    <property type="entry name" value="DUF1501"/>
    <property type="match status" value="1"/>
</dbReference>
<sequence>MKRRNFLQAAATLSIPAFFPLTNTRASTSRFTSMIAPDSDRILVIVHLFGGNDGLNTLIPLDQYDDLKDVRNNVLIDQSRILKLTDELGIHPEMGDMKNLFDEGKLRPVQSVGYPDQNRSHFRSTDIYTSGSAANEFVTTGWMGRYLDTQYPNYPSNYPNSGQPHPPAISIGDVAHPTCEGAKINMSQTVLDPTQTRQLSTMSGSSPGDKYGNELDFIRTTMKQTNDYNSVIKAAAEKGSNAVTYRRRDERIYPKNQFNPLAEQLKKVARMISGGLQTKVYTVYMNGFDTHAGQVIEGNEHQGTHALLLSDVSRAISDFQNDLAKQGLEERVLGMTFSEFGRRIRPNASFGTDHGTAGPMFLFGNCVDGGILGNNVQIDRQVSQGTGVPMQFDFRDVYGSILVDWFNVQTYDVKRLLHNDFKYLPIASTCNEDNTAESGPEEKPEEGWTIGEPKPNTSNQVVIDITSPGTNLLRYTLFDGRGRMVLANQISVDGTAQHVLFTRPRRLPSGTYVLRLATETGGNMTRKVVLN</sequence>
<dbReference type="InterPro" id="IPR010869">
    <property type="entry name" value="DUF1501"/>
</dbReference>
<feature type="region of interest" description="Disordered" evidence="1">
    <location>
        <begin position="189"/>
        <end position="212"/>
    </location>
</feature>
<dbReference type="Proteomes" id="UP000837803">
    <property type="component" value="Unassembled WGS sequence"/>
</dbReference>
<name>A0ABN8F9U0_9BACT</name>
<evidence type="ECO:0000313" key="3">
    <source>
        <dbReference type="Proteomes" id="UP000837803"/>
    </source>
</evidence>
<protein>
    <recommendedName>
        <fullName evidence="4">DUF1501 domain-containing protein</fullName>
    </recommendedName>
</protein>
<dbReference type="NCBIfam" id="TIGR04183">
    <property type="entry name" value="Por_Secre_tail"/>
    <property type="match status" value="1"/>
</dbReference>
<evidence type="ECO:0008006" key="4">
    <source>
        <dbReference type="Google" id="ProtNLM"/>
    </source>
</evidence>
<dbReference type="PANTHER" id="PTHR43737:SF1">
    <property type="entry name" value="DUF1501 DOMAIN-CONTAINING PROTEIN"/>
    <property type="match status" value="1"/>
</dbReference>
<evidence type="ECO:0000313" key="2">
    <source>
        <dbReference type="EMBL" id="CAH1001330.1"/>
    </source>
</evidence>
<dbReference type="RefSeq" id="WP_238751177.1">
    <property type="nucleotide sequence ID" value="NZ_CAKLPZ010000002.1"/>
</dbReference>
<feature type="compositionally biased region" description="Polar residues" evidence="1">
    <location>
        <begin position="189"/>
        <end position="206"/>
    </location>
</feature>
<dbReference type="InterPro" id="IPR026444">
    <property type="entry name" value="Secre_tail"/>
</dbReference>
<organism evidence="2 3">
    <name type="scientific">Neolewinella maritima</name>
    <dbReference type="NCBI Taxonomy" id="1383882"/>
    <lineage>
        <taxon>Bacteria</taxon>
        <taxon>Pseudomonadati</taxon>
        <taxon>Bacteroidota</taxon>
        <taxon>Saprospiria</taxon>
        <taxon>Saprospirales</taxon>
        <taxon>Lewinellaceae</taxon>
        <taxon>Neolewinella</taxon>
    </lineage>
</organism>
<proteinExistence type="predicted"/>